<sequence>MCRTLEDQMTEYKMKSEEGQRIINDFTMQKAKLQTENGELTRQLEEKSAFVSQLTRRKQSYTQQIEDLKRQLEEEVKGAAKNALAHAVQSARHDCDLLREQYEEDSSYTMLWFSHLNCNQM</sequence>
<evidence type="ECO:0000313" key="2">
    <source>
        <dbReference type="Proteomes" id="UP001057452"/>
    </source>
</evidence>
<comment type="caution">
    <text evidence="1">The sequence shown here is derived from an EMBL/GenBank/DDBJ whole genome shotgun (WGS) entry which is preliminary data.</text>
</comment>
<organism evidence="1 2">
    <name type="scientific">Chaenocephalus aceratus</name>
    <name type="common">Blackfin icefish</name>
    <name type="synonym">Chaenichthys aceratus</name>
    <dbReference type="NCBI Taxonomy" id="36190"/>
    <lineage>
        <taxon>Eukaryota</taxon>
        <taxon>Metazoa</taxon>
        <taxon>Chordata</taxon>
        <taxon>Craniata</taxon>
        <taxon>Vertebrata</taxon>
        <taxon>Euteleostomi</taxon>
        <taxon>Actinopterygii</taxon>
        <taxon>Neopterygii</taxon>
        <taxon>Teleostei</taxon>
        <taxon>Neoteleostei</taxon>
        <taxon>Acanthomorphata</taxon>
        <taxon>Eupercaria</taxon>
        <taxon>Perciformes</taxon>
        <taxon>Notothenioidei</taxon>
        <taxon>Channichthyidae</taxon>
        <taxon>Chaenocephalus</taxon>
    </lineage>
</organism>
<name>A0ACB9W1Z6_CHAAC</name>
<dbReference type="Proteomes" id="UP001057452">
    <property type="component" value="Chromosome 20"/>
</dbReference>
<proteinExistence type="predicted"/>
<keyword evidence="2" id="KW-1185">Reference proteome</keyword>
<evidence type="ECO:0000313" key="1">
    <source>
        <dbReference type="EMBL" id="KAI4806394.1"/>
    </source>
</evidence>
<accession>A0ACB9W1Z6</accession>
<dbReference type="EMBL" id="CM043804">
    <property type="protein sequence ID" value="KAI4806394.1"/>
    <property type="molecule type" value="Genomic_DNA"/>
</dbReference>
<reference evidence="1" key="1">
    <citation type="submission" date="2022-05" db="EMBL/GenBank/DDBJ databases">
        <title>Chromosome-level genome of Chaenocephalus aceratus.</title>
        <authorList>
            <person name="Park H."/>
        </authorList>
    </citation>
    <scope>NUCLEOTIDE SEQUENCE</scope>
    <source>
        <strain evidence="1">KU_202001</strain>
    </source>
</reference>
<gene>
    <name evidence="1" type="ORF">KUCAC02_017220</name>
</gene>
<protein>
    <submittedName>
        <fullName evidence="1">Uncharacterized protein</fullName>
    </submittedName>
</protein>